<dbReference type="Gramene" id="TraesCS6D02G055600.2">
    <property type="protein sequence ID" value="TraesCS6D02G055600.2"/>
    <property type="gene ID" value="TraesCS6D02G055600"/>
</dbReference>
<reference evidence="2" key="2">
    <citation type="submission" date="2018-10" db="UniProtKB">
        <authorList>
            <consortium name="EnsemblPlants"/>
        </authorList>
    </citation>
    <scope>IDENTIFICATION</scope>
</reference>
<evidence type="ECO:0000256" key="1">
    <source>
        <dbReference type="SAM" id="MobiDB-lite"/>
    </source>
</evidence>
<evidence type="ECO:0000313" key="2">
    <source>
        <dbReference type="EnsemblPlants" id="TraesCS6D02G055600.2"/>
    </source>
</evidence>
<organism evidence="2">
    <name type="scientific">Triticum aestivum</name>
    <name type="common">Wheat</name>
    <dbReference type="NCBI Taxonomy" id="4565"/>
    <lineage>
        <taxon>Eukaryota</taxon>
        <taxon>Viridiplantae</taxon>
        <taxon>Streptophyta</taxon>
        <taxon>Embryophyta</taxon>
        <taxon>Tracheophyta</taxon>
        <taxon>Spermatophyta</taxon>
        <taxon>Magnoliopsida</taxon>
        <taxon>Liliopsida</taxon>
        <taxon>Poales</taxon>
        <taxon>Poaceae</taxon>
        <taxon>BOP clade</taxon>
        <taxon>Pooideae</taxon>
        <taxon>Triticodae</taxon>
        <taxon>Triticeae</taxon>
        <taxon>Triticinae</taxon>
        <taxon>Triticum</taxon>
    </lineage>
</organism>
<protein>
    <submittedName>
        <fullName evidence="2">Uncharacterized protein</fullName>
    </submittedName>
</protein>
<gene>
    <name evidence="2" type="primary">LOC123143284</name>
</gene>
<dbReference type="AlphaFoldDB" id="A0A3B6QCJ9"/>
<dbReference type="Gramene" id="TraesCS6D03G0114500.2">
    <property type="protein sequence ID" value="TraesCS6D03G0114500.2.CDS"/>
    <property type="gene ID" value="TraesCS6D03G0114500"/>
</dbReference>
<dbReference type="OrthoDB" id="415015at2759"/>
<evidence type="ECO:0000313" key="3">
    <source>
        <dbReference type="Proteomes" id="UP000019116"/>
    </source>
</evidence>
<feature type="region of interest" description="Disordered" evidence="1">
    <location>
        <begin position="218"/>
        <end position="237"/>
    </location>
</feature>
<dbReference type="EnsemblPlants" id="TraesCS6D02G055600.2">
    <property type="protein sequence ID" value="TraesCS6D02G055600.2"/>
    <property type="gene ID" value="TraesCS6D02G055600"/>
</dbReference>
<sequence>MQQHNRCNGCEIALCESEMVTPSYIFDIYKKQGEACRPPYNNYISTQARKWELLEKYMKHAPAAPPRALFVGRYIGYGRRFEAPGCSTPYMNIEFKKCQENSKKIRDFGISNQGAPFYAHYVKNRQRNLEPTGIFFVQPLLILQKKRKKSSFSRRTNPFFPRSPRAVCARAESTCACVAMAWLPSGAAGGPALRGARASPALSSGVAAAVMLYKRALPPSSPLHSARPSAAAQRSAP</sequence>
<reference evidence="2" key="1">
    <citation type="submission" date="2018-08" db="EMBL/GenBank/DDBJ databases">
        <authorList>
            <person name="Rossello M."/>
        </authorList>
    </citation>
    <scope>NUCLEOTIDE SEQUENCE [LARGE SCALE GENOMIC DNA]</scope>
    <source>
        <strain evidence="2">cv. Chinese Spring</strain>
    </source>
</reference>
<dbReference type="Proteomes" id="UP000019116">
    <property type="component" value="Chromosome 6D"/>
</dbReference>
<keyword evidence="3" id="KW-1185">Reference proteome</keyword>
<accession>A0A3B6QCJ9</accession>
<proteinExistence type="predicted"/>
<name>A0A3B6QCJ9_WHEAT</name>
<feature type="compositionally biased region" description="Low complexity" evidence="1">
    <location>
        <begin position="225"/>
        <end position="237"/>
    </location>
</feature>